<evidence type="ECO:0000256" key="1">
    <source>
        <dbReference type="ARBA" id="ARBA00006139"/>
    </source>
</evidence>
<comment type="subcellular location">
    <subcellularLocation>
        <location evidence="9">Cell membrane</location>
        <topology evidence="9">Multi-pass membrane protein</topology>
    </subcellularLocation>
</comment>
<evidence type="ECO:0000313" key="12">
    <source>
        <dbReference type="EMBL" id="MFC0180761.1"/>
    </source>
</evidence>
<evidence type="ECO:0000256" key="4">
    <source>
        <dbReference type="ARBA" id="ARBA00022692"/>
    </source>
</evidence>
<name>A0ABV6CGX5_9GAMM</name>
<comment type="similarity">
    <text evidence="1 9 11">Belongs to the peptidase A8 family.</text>
</comment>
<keyword evidence="13" id="KW-1185">Reference proteome</keyword>
<dbReference type="EC" id="3.4.23.36" evidence="9"/>
<keyword evidence="7 9" id="KW-1133">Transmembrane helix</keyword>
<dbReference type="Pfam" id="PF01252">
    <property type="entry name" value="Peptidase_A8"/>
    <property type="match status" value="1"/>
</dbReference>
<sequence length="185" mass="20690">MKSVNSSGRIDSWTKSGITWWWVILLVIAIDLGSKFAILGNFYLGESVSIIPFLNFSYAQNTGAAFGFLSDHDGWQRWFFTLIAISISGILFYFMRQTHKSNILLNLGYAMVIGGALGNLFDRLVHGFVVDFIDFYINTWHFATFNIADIAISLGAAAIILDGFFPKKKKNIQPDASKSNEKNDA</sequence>
<proteinExistence type="inferred from homology"/>
<feature type="transmembrane region" description="Helical" evidence="9">
    <location>
        <begin position="20"/>
        <end position="38"/>
    </location>
</feature>
<dbReference type="InterPro" id="IPR001872">
    <property type="entry name" value="Peptidase_A8"/>
</dbReference>
<comment type="catalytic activity">
    <reaction evidence="9 10">
        <text>Release of signal peptides from bacterial membrane prolipoproteins. Hydrolyzes -Xaa-Yaa-Zaa-|-(S,diacylglyceryl)Cys-, in which Xaa is hydrophobic (preferably Leu), and Yaa (Ala or Ser) and Zaa (Gly or Ala) have small, neutral side chains.</text>
        <dbReference type="EC" id="3.4.23.36"/>
    </reaction>
</comment>
<evidence type="ECO:0000256" key="7">
    <source>
        <dbReference type="ARBA" id="ARBA00022989"/>
    </source>
</evidence>
<feature type="transmembrane region" description="Helical" evidence="9">
    <location>
        <begin position="75"/>
        <end position="94"/>
    </location>
</feature>
<keyword evidence="3 9" id="KW-0645">Protease</keyword>
<feature type="active site" evidence="9">
    <location>
        <position position="149"/>
    </location>
</feature>
<dbReference type="Proteomes" id="UP001589758">
    <property type="component" value="Unassembled WGS sequence"/>
</dbReference>
<keyword evidence="6 9" id="KW-0378">Hydrolase</keyword>
<dbReference type="EMBL" id="JBHLXE010000108">
    <property type="protein sequence ID" value="MFC0180761.1"/>
    <property type="molecule type" value="Genomic_DNA"/>
</dbReference>
<feature type="transmembrane region" description="Helical" evidence="9">
    <location>
        <begin position="141"/>
        <end position="161"/>
    </location>
</feature>
<dbReference type="PANTHER" id="PTHR33695:SF1">
    <property type="entry name" value="LIPOPROTEIN SIGNAL PEPTIDASE"/>
    <property type="match status" value="1"/>
</dbReference>
<keyword evidence="2 9" id="KW-1003">Cell membrane</keyword>
<feature type="transmembrane region" description="Helical" evidence="9">
    <location>
        <begin position="103"/>
        <end position="121"/>
    </location>
</feature>
<reference evidence="12 13" key="1">
    <citation type="submission" date="2024-09" db="EMBL/GenBank/DDBJ databases">
        <authorList>
            <person name="Sun Q."/>
            <person name="Mori K."/>
        </authorList>
    </citation>
    <scope>NUCLEOTIDE SEQUENCE [LARGE SCALE GENOMIC DNA]</scope>
    <source>
        <strain evidence="12 13">CCM 8545</strain>
    </source>
</reference>
<evidence type="ECO:0000256" key="5">
    <source>
        <dbReference type="ARBA" id="ARBA00022750"/>
    </source>
</evidence>
<evidence type="ECO:0000313" key="13">
    <source>
        <dbReference type="Proteomes" id="UP001589758"/>
    </source>
</evidence>
<evidence type="ECO:0000256" key="8">
    <source>
        <dbReference type="ARBA" id="ARBA00023136"/>
    </source>
</evidence>
<keyword evidence="5 9" id="KW-0064">Aspartyl protease</keyword>
<dbReference type="PANTHER" id="PTHR33695">
    <property type="entry name" value="LIPOPROTEIN SIGNAL PEPTIDASE"/>
    <property type="match status" value="1"/>
</dbReference>
<evidence type="ECO:0000256" key="6">
    <source>
        <dbReference type="ARBA" id="ARBA00022801"/>
    </source>
</evidence>
<gene>
    <name evidence="9 12" type="primary">lspA</name>
    <name evidence="12" type="ORF">ACFFIT_11830</name>
</gene>
<dbReference type="PRINTS" id="PR00781">
    <property type="entry name" value="LIPOSIGPTASE"/>
</dbReference>
<evidence type="ECO:0000256" key="2">
    <source>
        <dbReference type="ARBA" id="ARBA00022475"/>
    </source>
</evidence>
<dbReference type="PROSITE" id="PS00855">
    <property type="entry name" value="SPASE_II"/>
    <property type="match status" value="1"/>
</dbReference>
<keyword evidence="8 9" id="KW-0472">Membrane</keyword>
<evidence type="ECO:0000256" key="9">
    <source>
        <dbReference type="HAMAP-Rule" id="MF_00161"/>
    </source>
</evidence>
<evidence type="ECO:0000256" key="11">
    <source>
        <dbReference type="RuleBase" id="RU004181"/>
    </source>
</evidence>
<accession>A0ABV6CGX5</accession>
<dbReference type="HAMAP" id="MF_00161">
    <property type="entry name" value="LspA"/>
    <property type="match status" value="1"/>
</dbReference>
<comment type="caution">
    <text evidence="12">The sequence shown here is derived from an EMBL/GenBank/DDBJ whole genome shotgun (WGS) entry which is preliminary data.</text>
</comment>
<dbReference type="NCBIfam" id="TIGR00077">
    <property type="entry name" value="lspA"/>
    <property type="match status" value="1"/>
</dbReference>
<comment type="function">
    <text evidence="9 10">This protein specifically catalyzes the removal of signal peptides from prolipoproteins.</text>
</comment>
<evidence type="ECO:0000256" key="3">
    <source>
        <dbReference type="ARBA" id="ARBA00022670"/>
    </source>
</evidence>
<organism evidence="12 13">
    <name type="scientific">Thorsellia kenyensis</name>
    <dbReference type="NCBI Taxonomy" id="1549888"/>
    <lineage>
        <taxon>Bacteria</taxon>
        <taxon>Pseudomonadati</taxon>
        <taxon>Pseudomonadota</taxon>
        <taxon>Gammaproteobacteria</taxon>
        <taxon>Enterobacterales</taxon>
        <taxon>Thorselliaceae</taxon>
        <taxon>Thorsellia</taxon>
    </lineage>
</organism>
<dbReference type="RefSeq" id="WP_385877895.1">
    <property type="nucleotide sequence ID" value="NZ_JBHLXE010000108.1"/>
</dbReference>
<comment type="pathway">
    <text evidence="9">Protein modification; lipoprotein biosynthesis (signal peptide cleavage).</text>
</comment>
<evidence type="ECO:0000256" key="10">
    <source>
        <dbReference type="RuleBase" id="RU000594"/>
    </source>
</evidence>
<keyword evidence="4 9" id="KW-0812">Transmembrane</keyword>
<feature type="active site" evidence="9">
    <location>
        <position position="131"/>
    </location>
</feature>
<dbReference type="GO" id="GO:0004190">
    <property type="term" value="F:aspartic-type endopeptidase activity"/>
    <property type="evidence" value="ECO:0007669"/>
    <property type="project" value="UniProtKB-EC"/>
</dbReference>
<protein>
    <recommendedName>
        <fullName evidence="9">Lipoprotein signal peptidase</fullName>
        <ecNumber evidence="9">3.4.23.36</ecNumber>
    </recommendedName>
    <alternativeName>
        <fullName evidence="9">Prolipoprotein signal peptidase</fullName>
    </alternativeName>
    <alternativeName>
        <fullName evidence="9">Signal peptidase II</fullName>
        <shortName evidence="9">SPase II</shortName>
    </alternativeName>
</protein>